<evidence type="ECO:0000313" key="2">
    <source>
        <dbReference type="Proteomes" id="UP001268651"/>
    </source>
</evidence>
<sequence length="602" mass="70003">MKKEAILFGLCLFILGCNSKSKKPVFKEQVNIAEFFDGYFKEYLIYNPNVATSLGYDGYNDKWDNNLDDLYLQKKKAFFLKWRDTLQVIDLESLSEKDRNEIDIFKYLLEDNLAGLELGIQPGTMSLNHPIHQYHRSTHHEFIKLAKGDGSQPFKSKKNYNDFLLKLKDFKKWLISAQSRMKIAIEEEKTLPKKIVVKMIPQFDNWITSNPKQNPFYFSLARIPDNISSEDSLEIVQDYKSYIESDMIPLFKEMKRFLDEDYLEHAREEDGLYAIPGGKEQYEYLVRHWTSTDLTPKEIHELGLQEVQRIRSEMDSIKVLTGFEGDLQSFFNFVKTDQQFYPFNTIDEVIARHYQTLEIIQPYVDSYFGVRPKTPFEIRPVDPALARSATANYDSPSLDGSRPGIFYDAIPNPKKYNYISMESLFLHEAIPGHHFQIALKLEEESIPMYRKVAGFGAFSEGWGLYCESLGKELGLYTDPYHYLGRLEDEMLRAVRLVVDTGIHTKGWTREQAIAYSMENMPVTEANATVAIERYMVRPGQALAYKIGELKIKELRKKCENELGETFSLKEFHDLILLSSSMPLHTLEKIVDNWLISKKVIVY</sequence>
<dbReference type="RefSeq" id="WP_316663277.1">
    <property type="nucleotide sequence ID" value="NZ_JAWHTF010000009.1"/>
</dbReference>
<accession>A0ABU3U9X5</accession>
<organism evidence="1 2">
    <name type="scientific">Gilvirhabdus luticola</name>
    <dbReference type="NCBI Taxonomy" id="3079858"/>
    <lineage>
        <taxon>Bacteria</taxon>
        <taxon>Pseudomonadati</taxon>
        <taxon>Bacteroidota</taxon>
        <taxon>Flavobacteriia</taxon>
        <taxon>Flavobacteriales</taxon>
        <taxon>Flavobacteriaceae</taxon>
        <taxon>Gilvirhabdus</taxon>
    </lineage>
</organism>
<gene>
    <name evidence="1" type="ORF">RXV94_13500</name>
</gene>
<keyword evidence="2" id="KW-1185">Reference proteome</keyword>
<evidence type="ECO:0000313" key="1">
    <source>
        <dbReference type="EMBL" id="MDU8887181.1"/>
    </source>
</evidence>
<dbReference type="PANTHER" id="PTHR33361">
    <property type="entry name" value="GLR0591 PROTEIN"/>
    <property type="match status" value="1"/>
</dbReference>
<dbReference type="PANTHER" id="PTHR33361:SF16">
    <property type="entry name" value="DUF885 DOMAIN-CONTAINING PROTEIN"/>
    <property type="match status" value="1"/>
</dbReference>
<proteinExistence type="predicted"/>
<dbReference type="InterPro" id="IPR010281">
    <property type="entry name" value="DUF885"/>
</dbReference>
<dbReference type="EMBL" id="JAWHTF010000009">
    <property type="protein sequence ID" value="MDU8887181.1"/>
    <property type="molecule type" value="Genomic_DNA"/>
</dbReference>
<comment type="caution">
    <text evidence="1">The sequence shown here is derived from an EMBL/GenBank/DDBJ whole genome shotgun (WGS) entry which is preliminary data.</text>
</comment>
<reference evidence="1 2" key="1">
    <citation type="submission" date="2023-10" db="EMBL/GenBank/DDBJ databases">
        <title>Marimonas sp. nov. isolated from tidal mud flat.</title>
        <authorList>
            <person name="Jaincy N.J."/>
            <person name="Srinivasan S."/>
            <person name="Lee S.-S."/>
        </authorList>
    </citation>
    <scope>NUCLEOTIDE SEQUENCE [LARGE SCALE GENOMIC DNA]</scope>
    <source>
        <strain evidence="1 2">MJ-SS3</strain>
    </source>
</reference>
<dbReference type="PROSITE" id="PS51257">
    <property type="entry name" value="PROKAR_LIPOPROTEIN"/>
    <property type="match status" value="1"/>
</dbReference>
<protein>
    <submittedName>
        <fullName evidence="1">DUF885 domain-containing protein</fullName>
    </submittedName>
</protein>
<dbReference type="Proteomes" id="UP001268651">
    <property type="component" value="Unassembled WGS sequence"/>
</dbReference>
<dbReference type="Pfam" id="PF05960">
    <property type="entry name" value="DUF885"/>
    <property type="match status" value="1"/>
</dbReference>
<name>A0ABU3U9X5_9FLAO</name>